<dbReference type="RefSeq" id="WP_202957872.1">
    <property type="nucleotide sequence ID" value="NZ_JAPCID010000015.1"/>
</dbReference>
<name>A0ABT4RIR7_9ACTN</name>
<dbReference type="EMBL" id="JAPCID010000015">
    <property type="protein sequence ID" value="MDA0138373.1"/>
    <property type="molecule type" value="Genomic_DNA"/>
</dbReference>
<keyword evidence="3" id="KW-1185">Reference proteome</keyword>
<dbReference type="Proteomes" id="UP001147700">
    <property type="component" value="Unassembled WGS sequence"/>
</dbReference>
<sequence length="273" mass="31048">MIAVVVLTHERAHLLKLCVENVLSRTSELTTEILVWDNASTDGTVEYLESLDDPRLRVVRHDKNIGANAYAEAVKLTSAPYIVELDDDMIDAPHEWDRTLLESYEKLPQIGFLAANLVNNPHDTAARVMYEERPHAYHTEVINGVRLKRGPVGGGCALTSRELMERAGGFRQNPGEVFWLEDAAYIEDIAKLGFEAAYLEDTQLKHAGGAFYAKPTREKHAYWKAYWEREIRKNRVKRALLAVPGVRGLNERHGWFRLADIPDFPPGWRKYPG</sequence>
<reference evidence="2" key="1">
    <citation type="submission" date="2022-10" db="EMBL/GenBank/DDBJ databases">
        <title>The WGS of Solirubrobacter sp. CPCC 204708.</title>
        <authorList>
            <person name="Jiang Z."/>
        </authorList>
    </citation>
    <scope>NUCLEOTIDE SEQUENCE</scope>
    <source>
        <strain evidence="2">CPCC 204708</strain>
    </source>
</reference>
<accession>A0ABT4RIR7</accession>
<proteinExistence type="predicted"/>
<evidence type="ECO:0000259" key="1">
    <source>
        <dbReference type="Pfam" id="PF00535"/>
    </source>
</evidence>
<dbReference type="PANTHER" id="PTHR43179:SF7">
    <property type="entry name" value="RHAMNOSYLTRANSFERASE WBBL"/>
    <property type="match status" value="1"/>
</dbReference>
<evidence type="ECO:0000313" key="2">
    <source>
        <dbReference type="EMBL" id="MDA0138373.1"/>
    </source>
</evidence>
<protein>
    <submittedName>
        <fullName evidence="2">Glycosyltransferase</fullName>
    </submittedName>
</protein>
<dbReference type="InterPro" id="IPR029044">
    <property type="entry name" value="Nucleotide-diphossugar_trans"/>
</dbReference>
<dbReference type="Pfam" id="PF00535">
    <property type="entry name" value="Glycos_transf_2"/>
    <property type="match status" value="1"/>
</dbReference>
<feature type="domain" description="Glycosyltransferase 2-like" evidence="1">
    <location>
        <begin position="4"/>
        <end position="165"/>
    </location>
</feature>
<dbReference type="InterPro" id="IPR001173">
    <property type="entry name" value="Glyco_trans_2-like"/>
</dbReference>
<comment type="caution">
    <text evidence="2">The sequence shown here is derived from an EMBL/GenBank/DDBJ whole genome shotgun (WGS) entry which is preliminary data.</text>
</comment>
<evidence type="ECO:0000313" key="3">
    <source>
        <dbReference type="Proteomes" id="UP001147700"/>
    </source>
</evidence>
<gene>
    <name evidence="2" type="ORF">OJ962_12795</name>
</gene>
<dbReference type="SUPFAM" id="SSF53448">
    <property type="entry name" value="Nucleotide-diphospho-sugar transferases"/>
    <property type="match status" value="1"/>
</dbReference>
<dbReference type="Gene3D" id="3.90.550.10">
    <property type="entry name" value="Spore Coat Polysaccharide Biosynthesis Protein SpsA, Chain A"/>
    <property type="match status" value="1"/>
</dbReference>
<organism evidence="2 3">
    <name type="scientific">Solirubrobacter deserti</name>
    <dbReference type="NCBI Taxonomy" id="2282478"/>
    <lineage>
        <taxon>Bacteria</taxon>
        <taxon>Bacillati</taxon>
        <taxon>Actinomycetota</taxon>
        <taxon>Thermoleophilia</taxon>
        <taxon>Solirubrobacterales</taxon>
        <taxon>Solirubrobacteraceae</taxon>
        <taxon>Solirubrobacter</taxon>
    </lineage>
</organism>
<dbReference type="PANTHER" id="PTHR43179">
    <property type="entry name" value="RHAMNOSYLTRANSFERASE WBBL"/>
    <property type="match status" value="1"/>
</dbReference>